<dbReference type="Proteomes" id="UP000469734">
    <property type="component" value="Unassembled WGS sequence"/>
</dbReference>
<evidence type="ECO:0000256" key="1">
    <source>
        <dbReference type="SAM" id="SignalP"/>
    </source>
</evidence>
<comment type="caution">
    <text evidence="2">The sequence shown here is derived from an EMBL/GenBank/DDBJ whole genome shotgun (WGS) entry which is preliminary data.</text>
</comment>
<proteinExistence type="predicted"/>
<evidence type="ECO:0000313" key="3">
    <source>
        <dbReference type="Proteomes" id="UP000469734"/>
    </source>
</evidence>
<dbReference type="Pfam" id="PF13852">
    <property type="entry name" value="DUF4197"/>
    <property type="match status" value="1"/>
</dbReference>
<protein>
    <submittedName>
        <fullName evidence="2">DUF4197 family protein</fullName>
    </submittedName>
</protein>
<keyword evidence="1" id="KW-0732">Signal</keyword>
<accession>A0A7X4GYQ8</accession>
<name>A0A7X4GYQ8_9BURK</name>
<gene>
    <name evidence="2" type="ORF">GTP56_07350</name>
</gene>
<dbReference type="InterPro" id="IPR025245">
    <property type="entry name" value="DUF4197"/>
</dbReference>
<dbReference type="AlphaFoldDB" id="A0A7X4GYQ8"/>
<dbReference type="EMBL" id="WWCR01000005">
    <property type="protein sequence ID" value="MYM72015.1"/>
    <property type="molecule type" value="Genomic_DNA"/>
</dbReference>
<evidence type="ECO:0000313" key="2">
    <source>
        <dbReference type="EMBL" id="MYM72015.1"/>
    </source>
</evidence>
<dbReference type="RefSeq" id="WP_161049608.1">
    <property type="nucleotide sequence ID" value="NZ_WWCR01000005.1"/>
</dbReference>
<feature type="signal peptide" evidence="1">
    <location>
        <begin position="1"/>
        <end position="23"/>
    </location>
</feature>
<reference evidence="2 3" key="1">
    <citation type="submission" date="2019-12" db="EMBL/GenBank/DDBJ databases">
        <title>Novel species isolated from a subtropical stream in China.</title>
        <authorList>
            <person name="Lu H."/>
        </authorList>
    </citation>
    <scope>NUCLEOTIDE SEQUENCE [LARGE SCALE GENOMIC DNA]</scope>
    <source>
        <strain evidence="2 3">FT134W</strain>
    </source>
</reference>
<organism evidence="2 3">
    <name type="scientific">Duganella margarita</name>
    <dbReference type="NCBI Taxonomy" id="2692170"/>
    <lineage>
        <taxon>Bacteria</taxon>
        <taxon>Pseudomonadati</taxon>
        <taxon>Pseudomonadota</taxon>
        <taxon>Betaproteobacteria</taxon>
        <taxon>Burkholderiales</taxon>
        <taxon>Oxalobacteraceae</taxon>
        <taxon>Telluria group</taxon>
        <taxon>Duganella</taxon>
    </lineage>
</organism>
<feature type="chain" id="PRO_5030727414" evidence="1">
    <location>
        <begin position="24"/>
        <end position="230"/>
    </location>
</feature>
<sequence length="230" mass="24305">MPISRRTIALLIPMSLLAASAYAISLSDLSNQDASSGLKAALTTGTNAAVSKLGAEGGFLDNAKVRIPLPKILEQARPILKMTGKGQQLDDLVVQMNRAAESAVPMAKPLLIDAVKSMSINDAKNILTGGDTSVTDFFRSRTQDKLAVQFLPVVKKVTDRSGVATQYNAAMSLAPKMGVLAKDQATVEGYVTQRALDGLYTMIAEEEKAIRADPLGTGSKLIGKVFGALK</sequence>